<proteinExistence type="evidence at transcript level"/>
<dbReference type="Gene3D" id="1.20.58.760">
    <property type="entry name" value="Peptidase M41"/>
    <property type="match status" value="1"/>
</dbReference>
<dbReference type="GO" id="GO:0006508">
    <property type="term" value="P:proteolysis"/>
    <property type="evidence" value="ECO:0007669"/>
    <property type="project" value="InterPro"/>
</dbReference>
<dbReference type="PANTHER" id="PTHR23076:SF97">
    <property type="entry name" value="ATP-DEPENDENT ZINC METALLOPROTEASE YME1L1"/>
    <property type="match status" value="1"/>
</dbReference>
<feature type="domain" description="Peptidase M41" evidence="1">
    <location>
        <begin position="105"/>
        <end position="274"/>
    </location>
</feature>
<dbReference type="PANTHER" id="PTHR23076">
    <property type="entry name" value="METALLOPROTEASE M41 FTSH"/>
    <property type="match status" value="1"/>
</dbReference>
<protein>
    <recommendedName>
        <fullName evidence="1">Peptidase M41 domain-containing protein</fullName>
    </recommendedName>
</protein>
<dbReference type="GO" id="GO:0004222">
    <property type="term" value="F:metalloendopeptidase activity"/>
    <property type="evidence" value="ECO:0007669"/>
    <property type="project" value="InterPro"/>
</dbReference>
<dbReference type="GO" id="GO:0005524">
    <property type="term" value="F:ATP binding"/>
    <property type="evidence" value="ECO:0007669"/>
    <property type="project" value="InterPro"/>
</dbReference>
<dbReference type="AlphaFoldDB" id="I3SXA9"/>
<dbReference type="InterPro" id="IPR000642">
    <property type="entry name" value="Peptidase_M41"/>
</dbReference>
<organism evidence="2">
    <name type="scientific">Lotus japonicus</name>
    <name type="common">Lotus corniculatus var. japonicus</name>
    <dbReference type="NCBI Taxonomy" id="34305"/>
    <lineage>
        <taxon>Eukaryota</taxon>
        <taxon>Viridiplantae</taxon>
        <taxon>Streptophyta</taxon>
        <taxon>Embryophyta</taxon>
        <taxon>Tracheophyta</taxon>
        <taxon>Spermatophyta</taxon>
        <taxon>Magnoliopsida</taxon>
        <taxon>eudicotyledons</taxon>
        <taxon>Gunneridae</taxon>
        <taxon>Pentapetalae</taxon>
        <taxon>rosids</taxon>
        <taxon>fabids</taxon>
        <taxon>Fabales</taxon>
        <taxon>Fabaceae</taxon>
        <taxon>Papilionoideae</taxon>
        <taxon>50 kb inversion clade</taxon>
        <taxon>NPAAA clade</taxon>
        <taxon>Hologalegina</taxon>
        <taxon>robinioid clade</taxon>
        <taxon>Loteae</taxon>
        <taxon>Lotus</taxon>
    </lineage>
</organism>
<accession>I3SXA9</accession>
<reference evidence="2" key="1">
    <citation type="submission" date="2012-05" db="EMBL/GenBank/DDBJ databases">
        <authorList>
            <person name="Krishnakumar V."/>
            <person name="Cheung F."/>
            <person name="Xiao Y."/>
            <person name="Chan A."/>
            <person name="Moskal W.A."/>
            <person name="Town C.D."/>
        </authorList>
    </citation>
    <scope>NUCLEOTIDE SEQUENCE</scope>
</reference>
<dbReference type="Pfam" id="PF01434">
    <property type="entry name" value="Peptidase_M41"/>
    <property type="match status" value="1"/>
</dbReference>
<name>I3SXA9_LOTJA</name>
<evidence type="ECO:0000259" key="1">
    <source>
        <dbReference type="Pfam" id="PF01434"/>
    </source>
</evidence>
<dbReference type="InterPro" id="IPR037219">
    <property type="entry name" value="Peptidase_M41-like"/>
</dbReference>
<dbReference type="EMBL" id="BT145107">
    <property type="protein sequence ID" value="AFK44901.1"/>
    <property type="molecule type" value="mRNA"/>
</dbReference>
<sequence length="289" mass="32041">MSSIILMKSLSLVRKCRFLSAYGGRFPVRAYAAPAPTFEPYVAQSRYLGSTSISDEHPSFEPSSMVSCKYHQSYDEDIKSKTWCLNSLLCNWKHNFSEGSGLWNTCVHESGHAVAVAVLSGVEKLCNATVVPGPDYLGCTRYLSTSSHLMTRKKLIDEMVISMAASSAEGEILGPEFVCTGASGDFHEARIIARDIVAMYGMSAGFGPAYFDFENLSNLKLSHRTRYEIDEEVNFLLDEAWNMAKELIIVHKAKVLLVARALLKKKTLSKDDIAFLIKMAACPTRNLLL</sequence>
<dbReference type="GO" id="GO:0004176">
    <property type="term" value="F:ATP-dependent peptidase activity"/>
    <property type="evidence" value="ECO:0007669"/>
    <property type="project" value="InterPro"/>
</dbReference>
<evidence type="ECO:0000313" key="2">
    <source>
        <dbReference type="EMBL" id="AFK44901.1"/>
    </source>
</evidence>
<dbReference type="SUPFAM" id="SSF140990">
    <property type="entry name" value="FtsH protease domain-like"/>
    <property type="match status" value="1"/>
</dbReference>